<organism evidence="1 2">
    <name type="scientific">Bacteroides intestinalis</name>
    <dbReference type="NCBI Taxonomy" id="329854"/>
    <lineage>
        <taxon>Bacteria</taxon>
        <taxon>Pseudomonadati</taxon>
        <taxon>Bacteroidota</taxon>
        <taxon>Bacteroidia</taxon>
        <taxon>Bacteroidales</taxon>
        <taxon>Bacteroidaceae</taxon>
        <taxon>Bacteroides</taxon>
    </lineage>
</organism>
<gene>
    <name evidence="1" type="ORF">DW712_05555</name>
</gene>
<proteinExistence type="predicted"/>
<protein>
    <recommendedName>
        <fullName evidence="3">Immunity protein 26</fullName>
    </recommendedName>
</protein>
<dbReference type="RefSeq" id="WP_118221186.1">
    <property type="nucleotide sequence ID" value="NZ_JADNIJ010000005.1"/>
</dbReference>
<evidence type="ECO:0000313" key="1">
    <source>
        <dbReference type="EMBL" id="RHE93543.1"/>
    </source>
</evidence>
<dbReference type="Pfam" id="PF15428">
    <property type="entry name" value="Imm26"/>
    <property type="match status" value="1"/>
</dbReference>
<dbReference type="EMBL" id="QSKV01000003">
    <property type="protein sequence ID" value="RHE93543.1"/>
    <property type="molecule type" value="Genomic_DNA"/>
</dbReference>
<evidence type="ECO:0008006" key="3">
    <source>
        <dbReference type="Google" id="ProtNLM"/>
    </source>
</evidence>
<reference evidence="1 2" key="1">
    <citation type="submission" date="2018-08" db="EMBL/GenBank/DDBJ databases">
        <title>A genome reference for cultivated species of the human gut microbiota.</title>
        <authorList>
            <person name="Zou Y."/>
            <person name="Xue W."/>
            <person name="Luo G."/>
        </authorList>
    </citation>
    <scope>NUCLEOTIDE SEQUENCE [LARGE SCALE GENOMIC DNA]</scope>
    <source>
        <strain evidence="1 2">AM27-17</strain>
    </source>
</reference>
<comment type="caution">
    <text evidence="1">The sequence shown here is derived from an EMBL/GenBank/DDBJ whole genome shotgun (WGS) entry which is preliminary data.</text>
</comment>
<sequence>MKNIELTNQQRIYLGLEPIEENWIKKQIRDNLWIYINGTTICKRISISDVSYTEEQLDAPVDASFTTLQPKTTKGKAKKLTPSSVSGIQPTGVYFYYNSGKMLIASYTTQTTFYNNEKDSFEYHPIEELPALLEQWIADSTEEDLAALETFRTAKRKHCIFKEGDFFRFKIGRRMYGYGRILMNIDKFRKTQKYKEKDYTWFRSLMGKPLLIKVYHKLSSSAEVPVEELAACTAFPSQTIMDNIFYYGECEIIGHKELELTELDMPISYGRSIDSREPELVYLQYGLIYQKTSTFQFKKYLKDEHAADSGRCETNPYSGNSIGFHIDIARYPELMQRCIEVQSNLPYWNSDIYRVNYDLRNPKNEAIKREIFNHFNLDTNCNYAELYQSIY</sequence>
<evidence type="ECO:0000313" key="2">
    <source>
        <dbReference type="Proteomes" id="UP000285650"/>
    </source>
</evidence>
<accession>A0A414LFY8</accession>
<dbReference type="AlphaFoldDB" id="A0A414LFY8"/>
<dbReference type="Proteomes" id="UP000285650">
    <property type="component" value="Unassembled WGS sequence"/>
</dbReference>
<dbReference type="InterPro" id="IPR029278">
    <property type="entry name" value="Imm26"/>
</dbReference>
<name>A0A414LFY8_9BACE</name>